<name>A0A8F5MJ66_9VIRU</name>
<organism evidence="1">
    <name type="scientific">Microvirus mar56</name>
    <dbReference type="NCBI Taxonomy" id="2851192"/>
    <lineage>
        <taxon>Viruses</taxon>
        <taxon>Monodnaviria</taxon>
        <taxon>Sangervirae</taxon>
        <taxon>Phixviricota</taxon>
        <taxon>Malgrandaviricetes</taxon>
        <taxon>Petitvirales</taxon>
        <taxon>Microviridae</taxon>
    </lineage>
</organism>
<protein>
    <submittedName>
        <fullName evidence="1">Uncharacterized protein</fullName>
    </submittedName>
</protein>
<evidence type="ECO:0000313" key="1">
    <source>
        <dbReference type="EMBL" id="QXN75270.1"/>
    </source>
</evidence>
<reference evidence="1" key="1">
    <citation type="submission" date="2021-04" db="EMBL/GenBank/DDBJ databases">
        <title>Genomes of microviruses identified in yellow-bellied marmot fecal samples.</title>
        <authorList>
            <person name="Varsani A."/>
            <person name="Kraberger S."/>
            <person name="Chatterjee A."/>
            <person name="Richet C."/>
            <person name="Fontenele R.S."/>
            <person name="Schmidlin K."/>
            <person name="Blumstein D.T."/>
        </authorList>
    </citation>
    <scope>NUCLEOTIDE SEQUENCE</scope>
    <source>
        <strain evidence="1">Mar56</strain>
    </source>
</reference>
<accession>A0A8F5MJ66</accession>
<dbReference type="EMBL" id="MZ089802">
    <property type="protein sequence ID" value="QXN75270.1"/>
    <property type="molecule type" value="Genomic_DNA"/>
</dbReference>
<proteinExistence type="predicted"/>
<sequence>MFTKHVISVKDKRGMDVRPPFTVSLLAGIHDFVCRCNAQGYICIVDSIGFYDSVEDALADFFGKESKDEA</sequence>